<dbReference type="AlphaFoldDB" id="X6NXG1"/>
<dbReference type="EMBL" id="ASPP01005756">
    <property type="protein sequence ID" value="ETO29952.1"/>
    <property type="molecule type" value="Genomic_DNA"/>
</dbReference>
<accession>X6NXG1</accession>
<keyword evidence="2" id="KW-0812">Transmembrane</keyword>
<comment type="caution">
    <text evidence="3">The sequence shown here is derived from an EMBL/GenBank/DDBJ whole genome shotgun (WGS) entry which is preliminary data.</text>
</comment>
<reference evidence="3 4" key="1">
    <citation type="journal article" date="2013" name="Curr. Biol.">
        <title>The Genome of the Foraminiferan Reticulomyxa filosa.</title>
        <authorList>
            <person name="Glockner G."/>
            <person name="Hulsmann N."/>
            <person name="Schleicher M."/>
            <person name="Noegel A.A."/>
            <person name="Eichinger L."/>
            <person name="Gallinger C."/>
            <person name="Pawlowski J."/>
            <person name="Sierra R."/>
            <person name="Euteneuer U."/>
            <person name="Pillet L."/>
            <person name="Moustafa A."/>
            <person name="Platzer M."/>
            <person name="Groth M."/>
            <person name="Szafranski K."/>
            <person name="Schliwa M."/>
        </authorList>
    </citation>
    <scope>NUCLEOTIDE SEQUENCE [LARGE SCALE GENOMIC DNA]</scope>
</reference>
<dbReference type="OrthoDB" id="268027at2759"/>
<feature type="transmembrane region" description="Helical" evidence="2">
    <location>
        <begin position="142"/>
        <end position="163"/>
    </location>
</feature>
<gene>
    <name evidence="3" type="ORF">RFI_07168</name>
</gene>
<evidence type="ECO:0000256" key="2">
    <source>
        <dbReference type="SAM" id="Phobius"/>
    </source>
</evidence>
<dbReference type="Proteomes" id="UP000023152">
    <property type="component" value="Unassembled WGS sequence"/>
</dbReference>
<keyword evidence="2" id="KW-0472">Membrane</keyword>
<organism evidence="3 4">
    <name type="scientific">Reticulomyxa filosa</name>
    <dbReference type="NCBI Taxonomy" id="46433"/>
    <lineage>
        <taxon>Eukaryota</taxon>
        <taxon>Sar</taxon>
        <taxon>Rhizaria</taxon>
        <taxon>Retaria</taxon>
        <taxon>Foraminifera</taxon>
        <taxon>Monothalamids</taxon>
        <taxon>Reticulomyxidae</taxon>
        <taxon>Reticulomyxa</taxon>
    </lineage>
</organism>
<feature type="compositionally biased region" description="Acidic residues" evidence="1">
    <location>
        <begin position="1"/>
        <end position="10"/>
    </location>
</feature>
<feature type="compositionally biased region" description="Low complexity" evidence="1">
    <location>
        <begin position="31"/>
        <end position="47"/>
    </location>
</feature>
<keyword evidence="4" id="KW-1185">Reference proteome</keyword>
<name>X6NXG1_RETFI</name>
<feature type="non-terminal residue" evidence="3">
    <location>
        <position position="1"/>
    </location>
</feature>
<evidence type="ECO:0000313" key="4">
    <source>
        <dbReference type="Proteomes" id="UP000023152"/>
    </source>
</evidence>
<feature type="non-terminal residue" evidence="3">
    <location>
        <position position="173"/>
    </location>
</feature>
<proteinExistence type="predicted"/>
<evidence type="ECO:0000313" key="3">
    <source>
        <dbReference type="EMBL" id="ETO29952.1"/>
    </source>
</evidence>
<keyword evidence="2" id="KW-1133">Transmembrane helix</keyword>
<sequence length="173" mass="19442">LIEDGFEEDTFDKYLNPETAITKTQPPIPENANGDNDLFDGLDNAANGDAELHGDENGQWGQEEKQAELFESNGTKQNPPQSQISDVKAENVLDNNQNKPTNFVPSPNEGSFIFHFFFLYFILFVIQLKLDALPPILVKKTLLIVNTFIVNTGAFLNQFVAICENKLHKIRTN</sequence>
<feature type="region of interest" description="Disordered" evidence="1">
    <location>
        <begin position="1"/>
        <end position="57"/>
    </location>
</feature>
<protein>
    <submittedName>
        <fullName evidence="3">Uncharacterized protein</fullName>
    </submittedName>
</protein>
<evidence type="ECO:0000256" key="1">
    <source>
        <dbReference type="SAM" id="MobiDB-lite"/>
    </source>
</evidence>
<feature type="transmembrane region" description="Helical" evidence="2">
    <location>
        <begin position="112"/>
        <end position="130"/>
    </location>
</feature>